<dbReference type="AlphaFoldDB" id="A0A8B3CVP2"/>
<comment type="caution">
    <text evidence="1">The sequence shown here is derived from an EMBL/GenBank/DDBJ whole genome shotgun (WGS) entry which is preliminary data.</text>
</comment>
<proteinExistence type="predicted"/>
<protein>
    <submittedName>
        <fullName evidence="1">Uncharacterized protein</fullName>
    </submittedName>
</protein>
<sequence>MKKYWDDDFIQSKMSENKKKEGKILKKKVEYFSIVKVERSTDAVSGKRKSEQILEEAIEYIIIEKLSSHLSSYFQSYSNEDKFIKEYDRKDIPELLLNNRILNLLTTPFEDRSIFVKSGISEQKTDGKIYAIFGSDGSRYNRFDLTLPIRSRVSRPSSGQLEIDNDRVYFRIEIRNAGFTALLPNGFQQNYLGIVDKELMIRKVGIKLSYKIKPWSLFLGSKWNYHNWIDSFTENLLRFASFKIFVKDINWEAIFTNIVVNNQKEKLMSKMHIKE</sequence>
<evidence type="ECO:0000313" key="2">
    <source>
        <dbReference type="Proteomes" id="UP000266669"/>
    </source>
</evidence>
<reference evidence="2" key="1">
    <citation type="submission" date="2018-05" db="EMBL/GenBank/DDBJ databases">
        <title>Leptospira yasudae sp. nov. and Leptospira stimsonii sp. nov., two pathogenic species of the genus Leptospira isolated from environmental sources.</title>
        <authorList>
            <person name="Casanovas-Massana A."/>
            <person name="Hamond C."/>
            <person name="Santos L.A."/>
            <person name="Hacker K.P."/>
            <person name="Balassiano I."/>
            <person name="Medeiros M.A."/>
            <person name="Reis M.G."/>
            <person name="Ko A.I."/>
            <person name="Wunder E.A."/>
        </authorList>
    </citation>
    <scope>NUCLEOTIDE SEQUENCE [LARGE SCALE GENOMIC DNA]</scope>
    <source>
        <strain evidence="2">AMB6-RJ</strain>
    </source>
</reference>
<evidence type="ECO:0000313" key="1">
    <source>
        <dbReference type="EMBL" id="RHX88719.1"/>
    </source>
</evidence>
<accession>A0A8B3CVP2</accession>
<dbReference type="RefSeq" id="WP_118981231.1">
    <property type="nucleotide sequence ID" value="NZ_QHCS01000001.1"/>
</dbReference>
<organism evidence="1 2">
    <name type="scientific">Leptospira stimsonii</name>
    <dbReference type="NCBI Taxonomy" id="2202203"/>
    <lineage>
        <taxon>Bacteria</taxon>
        <taxon>Pseudomonadati</taxon>
        <taxon>Spirochaetota</taxon>
        <taxon>Spirochaetia</taxon>
        <taxon>Leptospirales</taxon>
        <taxon>Leptospiraceae</taxon>
        <taxon>Leptospira</taxon>
    </lineage>
</organism>
<gene>
    <name evidence="1" type="ORF">DLM78_07305</name>
</gene>
<dbReference type="EMBL" id="QHCS01000001">
    <property type="protein sequence ID" value="RHX88719.1"/>
    <property type="molecule type" value="Genomic_DNA"/>
</dbReference>
<dbReference type="Proteomes" id="UP000266669">
    <property type="component" value="Unassembled WGS sequence"/>
</dbReference>
<name>A0A8B3CVP2_9LEPT</name>